<reference evidence="3" key="1">
    <citation type="journal article" date="2020" name="mSystems">
        <title>Genome- and Community-Level Interaction Insights into Carbon Utilization and Element Cycling Functions of Hydrothermarchaeota in Hydrothermal Sediment.</title>
        <authorList>
            <person name="Zhou Z."/>
            <person name="Liu Y."/>
            <person name="Xu W."/>
            <person name="Pan J."/>
            <person name="Luo Z.H."/>
            <person name="Li M."/>
        </authorList>
    </citation>
    <scope>NUCLEOTIDE SEQUENCE [LARGE SCALE GENOMIC DNA]</scope>
    <source>
        <strain evidence="3">SpSt-524</strain>
    </source>
</reference>
<keyword evidence="1" id="KW-0677">Repeat</keyword>
<keyword evidence="2" id="KW-0802">TPR repeat</keyword>
<proteinExistence type="predicted"/>
<dbReference type="Gene3D" id="1.25.40.10">
    <property type="entry name" value="Tetratricopeptide repeat domain"/>
    <property type="match status" value="2"/>
</dbReference>
<dbReference type="RefSeq" id="WP_297557882.1">
    <property type="nucleotide sequence ID" value="NZ_JBKBUW010000002.1"/>
</dbReference>
<dbReference type="InterPro" id="IPR011990">
    <property type="entry name" value="TPR-like_helical_dom_sf"/>
</dbReference>
<dbReference type="InterPro" id="IPR050498">
    <property type="entry name" value="Ycf3"/>
</dbReference>
<protein>
    <submittedName>
        <fullName evidence="3">Tetratricopeptide repeat protein</fullName>
    </submittedName>
</protein>
<evidence type="ECO:0000313" key="3">
    <source>
        <dbReference type="EMBL" id="HFG20474.1"/>
    </source>
</evidence>
<name>A0A7C3DMR5_MEIRU</name>
<organism evidence="3">
    <name type="scientific">Meiothermus ruber</name>
    <dbReference type="NCBI Taxonomy" id="277"/>
    <lineage>
        <taxon>Bacteria</taxon>
        <taxon>Thermotogati</taxon>
        <taxon>Deinococcota</taxon>
        <taxon>Deinococci</taxon>
        <taxon>Thermales</taxon>
        <taxon>Thermaceae</taxon>
        <taxon>Meiothermus</taxon>
    </lineage>
</organism>
<dbReference type="PANTHER" id="PTHR44858:SF1">
    <property type="entry name" value="UDP-N-ACETYLGLUCOSAMINE--PEPTIDE N-ACETYLGLUCOSAMINYLTRANSFERASE SPINDLY-RELATED"/>
    <property type="match status" value="1"/>
</dbReference>
<dbReference type="AlphaFoldDB" id="A0A7C3DMR5"/>
<accession>A0A7C3DMR5</accession>
<dbReference type="EMBL" id="DSWI01000014">
    <property type="protein sequence ID" value="HFG20474.1"/>
    <property type="molecule type" value="Genomic_DNA"/>
</dbReference>
<sequence>MQVVLEALHKGDYDTAFETLIRTLALAQGQEAAEAALLLAEAYSLYGEGGIDGANRALEEGLSSVPLLGSHPRYRSILGEMRALEGASEEEVRQILPKTADPRALYHQAQALMYLGLPEEALEILNRPLELPAFLAWRAHTLRGKALERLGQAAEAAAAYKEASRLAVGMEHYWNLIDASAMFVEAGMGLEALQALQEAETDVPELEDPEEAATRYYLIARSHLLLGNPNLALEAIQRALEMERAGAEPAHGTPLVHGQALMQLGQPREAIEAFQEAVRRAEEPDKSYALHELAVAYLEAGELAEAEATLREVLRDPEYGHLGDAYGDLAEVLYRLGRYDEAAQAAQAAIRQGSPSAGHLILGNLAYDLLHLEEALEHYIQACETAPEGSRDWVTAQQMVVDTLAQLGFRHPNEIIARSEAVLPYLHPADEWHQALSSYLERARNLVDGNRTLN</sequence>
<evidence type="ECO:0000256" key="1">
    <source>
        <dbReference type="ARBA" id="ARBA00022737"/>
    </source>
</evidence>
<dbReference type="InterPro" id="IPR019734">
    <property type="entry name" value="TPR_rpt"/>
</dbReference>
<dbReference type="SMART" id="SM00028">
    <property type="entry name" value="TPR"/>
    <property type="match status" value="7"/>
</dbReference>
<dbReference type="Pfam" id="PF13432">
    <property type="entry name" value="TPR_16"/>
    <property type="match status" value="3"/>
</dbReference>
<dbReference type="PANTHER" id="PTHR44858">
    <property type="entry name" value="TETRATRICOPEPTIDE REPEAT PROTEIN 6"/>
    <property type="match status" value="1"/>
</dbReference>
<dbReference type="Pfam" id="PF13181">
    <property type="entry name" value="TPR_8"/>
    <property type="match status" value="1"/>
</dbReference>
<dbReference type="SUPFAM" id="SSF48452">
    <property type="entry name" value="TPR-like"/>
    <property type="match status" value="2"/>
</dbReference>
<comment type="caution">
    <text evidence="3">The sequence shown here is derived from an EMBL/GenBank/DDBJ whole genome shotgun (WGS) entry which is preliminary data.</text>
</comment>
<gene>
    <name evidence="3" type="ORF">ENS82_07095</name>
</gene>
<evidence type="ECO:0000256" key="2">
    <source>
        <dbReference type="ARBA" id="ARBA00022803"/>
    </source>
</evidence>